<protein>
    <submittedName>
        <fullName evidence="1">Uncharacterized protein</fullName>
    </submittedName>
</protein>
<sequence length="124" mass="14781">MGLGRFFVVSRIFAVLSRRQKQICEGNFTRDCLPPEKPFLQVNKNSWGAFSTCQLLETPRGKRWKFERAREGWSSTVLHWSEEGFFFGRDKEGRKRDMEKYGVEFPKHEWSHRLSLRGSRRSHQ</sequence>
<dbReference type="EMBL" id="JAHYIQ010000020">
    <property type="protein sequence ID" value="KAK1123539.1"/>
    <property type="molecule type" value="Genomic_DNA"/>
</dbReference>
<proteinExistence type="predicted"/>
<dbReference type="Proteomes" id="UP001177670">
    <property type="component" value="Unassembled WGS sequence"/>
</dbReference>
<evidence type="ECO:0000313" key="2">
    <source>
        <dbReference type="Proteomes" id="UP001177670"/>
    </source>
</evidence>
<accession>A0AA40FRC0</accession>
<organism evidence="1 2">
    <name type="scientific">Melipona bicolor</name>
    <dbReference type="NCBI Taxonomy" id="60889"/>
    <lineage>
        <taxon>Eukaryota</taxon>
        <taxon>Metazoa</taxon>
        <taxon>Ecdysozoa</taxon>
        <taxon>Arthropoda</taxon>
        <taxon>Hexapoda</taxon>
        <taxon>Insecta</taxon>
        <taxon>Pterygota</taxon>
        <taxon>Neoptera</taxon>
        <taxon>Endopterygota</taxon>
        <taxon>Hymenoptera</taxon>
        <taxon>Apocrita</taxon>
        <taxon>Aculeata</taxon>
        <taxon>Apoidea</taxon>
        <taxon>Anthophila</taxon>
        <taxon>Apidae</taxon>
        <taxon>Melipona</taxon>
    </lineage>
</organism>
<comment type="caution">
    <text evidence="1">The sequence shown here is derived from an EMBL/GenBank/DDBJ whole genome shotgun (WGS) entry which is preliminary data.</text>
</comment>
<gene>
    <name evidence="1" type="ORF">K0M31_008244</name>
</gene>
<feature type="non-terminal residue" evidence="1">
    <location>
        <position position="124"/>
    </location>
</feature>
<reference evidence="1" key="1">
    <citation type="submission" date="2021-10" db="EMBL/GenBank/DDBJ databases">
        <title>Melipona bicolor Genome sequencing and assembly.</title>
        <authorList>
            <person name="Araujo N.S."/>
            <person name="Arias M.C."/>
        </authorList>
    </citation>
    <scope>NUCLEOTIDE SEQUENCE</scope>
    <source>
        <strain evidence="1">USP_2M_L1-L4_2017</strain>
        <tissue evidence="1">Whole body</tissue>
    </source>
</reference>
<name>A0AA40FRC0_9HYME</name>
<evidence type="ECO:0000313" key="1">
    <source>
        <dbReference type="EMBL" id="KAK1123539.1"/>
    </source>
</evidence>
<keyword evidence="2" id="KW-1185">Reference proteome</keyword>
<dbReference type="AlphaFoldDB" id="A0AA40FRC0"/>